<dbReference type="EMBL" id="CM047737">
    <property type="protein sequence ID" value="KAJ0048897.1"/>
    <property type="molecule type" value="Genomic_DNA"/>
</dbReference>
<keyword evidence="2" id="KW-1185">Reference proteome</keyword>
<evidence type="ECO:0000313" key="2">
    <source>
        <dbReference type="Proteomes" id="UP001163603"/>
    </source>
</evidence>
<dbReference type="Proteomes" id="UP001163603">
    <property type="component" value="Chromosome 2"/>
</dbReference>
<evidence type="ECO:0000313" key="1">
    <source>
        <dbReference type="EMBL" id="KAJ0048897.1"/>
    </source>
</evidence>
<protein>
    <submittedName>
        <fullName evidence="1">Uncharacterized protein</fullName>
    </submittedName>
</protein>
<sequence>MIGHDSMYFSTTKKGEIPELKEELNSQYKPLKSTTPKKEDGDYLNGTDAGYSDTPTHVVDGGASPQTSSRSAPYPAGRQPAPPPTAPAPAAPVPDLLSAPLLVLLPASTGQGLQISAQLTHQDGQVLYSMLFENNTRIPLDGFVIQLNKNTFGLVVVPQLQAGTSARTFLPMVLFQNMSAGAPSSICRLL</sequence>
<reference evidence="2" key="1">
    <citation type="journal article" date="2023" name="G3 (Bethesda)">
        <title>Genome assembly and association tests identify interacting loci associated with vigor, precocity, and sex in interspecific pistachio rootstocks.</title>
        <authorList>
            <person name="Palmer W."/>
            <person name="Jacygrad E."/>
            <person name="Sagayaradj S."/>
            <person name="Cavanaugh K."/>
            <person name="Han R."/>
            <person name="Bertier L."/>
            <person name="Beede B."/>
            <person name="Kafkas S."/>
            <person name="Golino D."/>
            <person name="Preece J."/>
            <person name="Michelmore R."/>
        </authorList>
    </citation>
    <scope>NUCLEOTIDE SEQUENCE [LARGE SCALE GENOMIC DNA]</scope>
</reference>
<proteinExistence type="predicted"/>
<name>A0ACC0ZFL4_9ROSI</name>
<comment type="caution">
    <text evidence="1">The sequence shown here is derived from an EMBL/GenBank/DDBJ whole genome shotgun (WGS) entry which is preliminary data.</text>
</comment>
<gene>
    <name evidence="1" type="ORF">Pint_15129</name>
</gene>
<accession>A0ACC0ZFL4</accession>
<organism evidence="1 2">
    <name type="scientific">Pistacia integerrima</name>
    <dbReference type="NCBI Taxonomy" id="434235"/>
    <lineage>
        <taxon>Eukaryota</taxon>
        <taxon>Viridiplantae</taxon>
        <taxon>Streptophyta</taxon>
        <taxon>Embryophyta</taxon>
        <taxon>Tracheophyta</taxon>
        <taxon>Spermatophyta</taxon>
        <taxon>Magnoliopsida</taxon>
        <taxon>eudicotyledons</taxon>
        <taxon>Gunneridae</taxon>
        <taxon>Pentapetalae</taxon>
        <taxon>rosids</taxon>
        <taxon>malvids</taxon>
        <taxon>Sapindales</taxon>
        <taxon>Anacardiaceae</taxon>
        <taxon>Pistacia</taxon>
    </lineage>
</organism>